<dbReference type="EC" id="3.5.4.9" evidence="11"/>
<dbReference type="InterPro" id="IPR020867">
    <property type="entry name" value="THF_DH/CycHdrlase_CS"/>
</dbReference>
<keyword evidence="5 11" id="KW-0378">Hydrolase</keyword>
<dbReference type="EC" id="1.5.1.5" evidence="11"/>
<feature type="domain" description="Tetrahydrofolate dehydrogenase/cyclohydrolase catalytic" evidence="12">
    <location>
        <begin position="6"/>
        <end position="120"/>
    </location>
</feature>
<dbReference type="Gene3D" id="3.40.50.720">
    <property type="entry name" value="NAD(P)-binding Rossmann-like Domain"/>
    <property type="match status" value="1"/>
</dbReference>
<dbReference type="InterPro" id="IPR036291">
    <property type="entry name" value="NAD(P)-bd_dom_sf"/>
</dbReference>
<keyword evidence="4 11" id="KW-0658">Purine biosynthesis</keyword>
<dbReference type="PRINTS" id="PR00085">
    <property type="entry name" value="THFDHDRGNASE"/>
</dbReference>
<protein>
    <recommendedName>
        <fullName evidence="11">Bifunctional protein FolD</fullName>
    </recommendedName>
    <domain>
        <recommendedName>
            <fullName evidence="11">Methylenetetrahydrofolate dehydrogenase</fullName>
            <ecNumber evidence="11">1.5.1.5</ecNumber>
        </recommendedName>
    </domain>
    <domain>
        <recommendedName>
            <fullName evidence="11">Methenyltetrahydrofolate cyclohydrolase</fullName>
            <ecNumber evidence="11">3.5.4.9</ecNumber>
        </recommendedName>
    </domain>
</protein>
<feature type="domain" description="Tetrahydrofolate dehydrogenase/cyclohydrolase NAD(P)-binding" evidence="13">
    <location>
        <begin position="139"/>
        <end position="279"/>
    </location>
</feature>
<dbReference type="InterPro" id="IPR020630">
    <property type="entry name" value="THF_DH/CycHdrlase_cat_dom"/>
</dbReference>
<dbReference type="Proteomes" id="UP000626786">
    <property type="component" value="Unassembled WGS sequence"/>
</dbReference>
<dbReference type="NCBIfam" id="NF010786">
    <property type="entry name" value="PRK14189.1"/>
    <property type="match status" value="1"/>
</dbReference>
<comment type="catalytic activity">
    <reaction evidence="11">
        <text>(6R)-5,10-methylene-5,6,7,8-tetrahydrofolate + NADP(+) = (6R)-5,10-methenyltetrahydrofolate + NADPH</text>
        <dbReference type="Rhea" id="RHEA:22812"/>
        <dbReference type="ChEBI" id="CHEBI:15636"/>
        <dbReference type="ChEBI" id="CHEBI:57455"/>
        <dbReference type="ChEBI" id="CHEBI:57783"/>
        <dbReference type="ChEBI" id="CHEBI:58349"/>
        <dbReference type="EC" id="1.5.1.5"/>
    </reaction>
</comment>
<dbReference type="Pfam" id="PF02882">
    <property type="entry name" value="THF_DHG_CYH_C"/>
    <property type="match status" value="1"/>
</dbReference>
<dbReference type="InterPro" id="IPR020631">
    <property type="entry name" value="THF_DH/CycHdrlase_NAD-bd_dom"/>
</dbReference>
<accession>A0ABR8U5A4</accession>
<dbReference type="PROSITE" id="PS00767">
    <property type="entry name" value="THF_DHG_CYH_2"/>
    <property type="match status" value="1"/>
</dbReference>
<evidence type="ECO:0000259" key="12">
    <source>
        <dbReference type="Pfam" id="PF00763"/>
    </source>
</evidence>
<evidence type="ECO:0000313" key="15">
    <source>
        <dbReference type="Proteomes" id="UP000626786"/>
    </source>
</evidence>
<keyword evidence="3 11" id="KW-0028">Amino-acid biosynthesis</keyword>
<evidence type="ECO:0000256" key="2">
    <source>
        <dbReference type="ARBA" id="ARBA00022563"/>
    </source>
</evidence>
<comment type="subunit">
    <text evidence="11">Homodimer.</text>
</comment>
<keyword evidence="7 11" id="KW-0560">Oxidoreductase</keyword>
<dbReference type="InterPro" id="IPR046346">
    <property type="entry name" value="Aminoacid_DH-like_N_sf"/>
</dbReference>
<gene>
    <name evidence="11 14" type="primary">folD</name>
    <name evidence="14" type="ORF">H9649_01260</name>
</gene>
<dbReference type="EMBL" id="JACSQN010000001">
    <property type="protein sequence ID" value="MBD7983193.1"/>
    <property type="molecule type" value="Genomic_DNA"/>
</dbReference>
<evidence type="ECO:0000256" key="10">
    <source>
        <dbReference type="ARBA" id="ARBA00023268"/>
    </source>
</evidence>
<evidence type="ECO:0000256" key="11">
    <source>
        <dbReference type="HAMAP-Rule" id="MF_01576"/>
    </source>
</evidence>
<dbReference type="SUPFAM" id="SSF51735">
    <property type="entry name" value="NAD(P)-binding Rossmann-fold domains"/>
    <property type="match status" value="1"/>
</dbReference>
<name>A0ABR8U5A4_9BACL</name>
<dbReference type="HAMAP" id="MF_01576">
    <property type="entry name" value="THF_DHG_CYH"/>
    <property type="match status" value="1"/>
</dbReference>
<dbReference type="NCBIfam" id="NF008058">
    <property type="entry name" value="PRK10792.1"/>
    <property type="match status" value="1"/>
</dbReference>
<dbReference type="SUPFAM" id="SSF53223">
    <property type="entry name" value="Aminoacid dehydrogenase-like, N-terminal domain"/>
    <property type="match status" value="1"/>
</dbReference>
<comment type="function">
    <text evidence="11">Catalyzes the oxidation of 5,10-methylenetetrahydrofolate to 5,10-methenyltetrahydrofolate and then the hydrolysis of 5,10-methenyltetrahydrofolate to 10-formyltetrahydrofolate.</text>
</comment>
<comment type="caution">
    <text evidence="11">Lacks conserved residue(s) required for the propagation of feature annotation.</text>
</comment>
<keyword evidence="10 11" id="KW-0511">Multifunctional enzyme</keyword>
<comment type="similarity">
    <text evidence="11">Belongs to the tetrahydrofolate dehydrogenase/cyclohydrolase family.</text>
</comment>
<sequence length="292" mass="31416">MTAKVISGVEIGKEIRDEIKVGVDKLIDSGCKPGLAVILVGEDPASQTYVKNKEKSSIQAGMKSEQIKLPETISQKELLEHVEKLNNDVSIHGILVQLPLPSHIDEDLVIKSISPDKDVDGFHPQNVGKMIIGQETFLPCTPHGIMEMLERSGIDIAGKHAVVIGRSNIVGKPMGQLLLQKDATVTYCHSKTKNLASFAKQADILIAAIGKAKFVTDEYVKEGAVVIDVGMNRDENGKLCGDVDYDSVKEVASAITPVPGGVGPMTITMLLKNTLLSAEIAQREGKCSLLQE</sequence>
<evidence type="ECO:0000256" key="1">
    <source>
        <dbReference type="ARBA" id="ARBA00004777"/>
    </source>
</evidence>
<dbReference type="PROSITE" id="PS00766">
    <property type="entry name" value="THF_DHG_CYH_1"/>
    <property type="match status" value="1"/>
</dbReference>
<dbReference type="PANTHER" id="PTHR48099">
    <property type="entry name" value="C-1-TETRAHYDROFOLATE SYNTHASE, CYTOPLASMIC-RELATED"/>
    <property type="match status" value="1"/>
</dbReference>
<dbReference type="GO" id="GO:0004477">
    <property type="term" value="F:methenyltetrahydrofolate cyclohydrolase activity"/>
    <property type="evidence" value="ECO:0007669"/>
    <property type="project" value="UniProtKB-EC"/>
</dbReference>
<comment type="catalytic activity">
    <reaction evidence="11">
        <text>(6R)-5,10-methenyltetrahydrofolate + H2O = (6R)-10-formyltetrahydrofolate + H(+)</text>
        <dbReference type="Rhea" id="RHEA:23700"/>
        <dbReference type="ChEBI" id="CHEBI:15377"/>
        <dbReference type="ChEBI" id="CHEBI:15378"/>
        <dbReference type="ChEBI" id="CHEBI:57455"/>
        <dbReference type="ChEBI" id="CHEBI:195366"/>
        <dbReference type="EC" id="3.5.4.9"/>
    </reaction>
</comment>
<keyword evidence="2 11" id="KW-0554">One-carbon metabolism</keyword>
<evidence type="ECO:0000256" key="3">
    <source>
        <dbReference type="ARBA" id="ARBA00022605"/>
    </source>
</evidence>
<keyword evidence="15" id="KW-1185">Reference proteome</keyword>
<evidence type="ECO:0000256" key="6">
    <source>
        <dbReference type="ARBA" id="ARBA00022857"/>
    </source>
</evidence>
<dbReference type="CDD" id="cd01080">
    <property type="entry name" value="NAD_bind_m-THF_DH_Cyclohyd"/>
    <property type="match status" value="1"/>
</dbReference>
<dbReference type="NCBIfam" id="NF010783">
    <property type="entry name" value="PRK14186.1"/>
    <property type="match status" value="1"/>
</dbReference>
<evidence type="ECO:0000256" key="5">
    <source>
        <dbReference type="ARBA" id="ARBA00022801"/>
    </source>
</evidence>
<comment type="caution">
    <text evidence="14">The sequence shown here is derived from an EMBL/GenBank/DDBJ whole genome shotgun (WGS) entry which is preliminary data.</text>
</comment>
<dbReference type="PANTHER" id="PTHR48099:SF5">
    <property type="entry name" value="C-1-TETRAHYDROFOLATE SYNTHASE, CYTOPLASMIC"/>
    <property type="match status" value="1"/>
</dbReference>
<dbReference type="GO" id="GO:0004488">
    <property type="term" value="F:methylenetetrahydrofolate dehydrogenase (NADP+) activity"/>
    <property type="evidence" value="ECO:0007669"/>
    <property type="project" value="UniProtKB-EC"/>
</dbReference>
<feature type="binding site" evidence="11">
    <location>
        <begin position="165"/>
        <end position="167"/>
    </location>
    <ligand>
        <name>NADP(+)</name>
        <dbReference type="ChEBI" id="CHEBI:58349"/>
    </ligand>
</feature>
<comment type="pathway">
    <text evidence="1 11">One-carbon metabolism; tetrahydrofolate interconversion.</text>
</comment>
<evidence type="ECO:0000313" key="14">
    <source>
        <dbReference type="EMBL" id="MBD7983193.1"/>
    </source>
</evidence>
<reference evidence="14 15" key="1">
    <citation type="submission" date="2020-08" db="EMBL/GenBank/DDBJ databases">
        <title>A Genomic Blueprint of the Chicken Gut Microbiome.</title>
        <authorList>
            <person name="Gilroy R."/>
            <person name="Ravi A."/>
            <person name="Getino M."/>
            <person name="Pursley I."/>
            <person name="Horton D.L."/>
            <person name="Alikhan N.-F."/>
            <person name="Baker D."/>
            <person name="Gharbi K."/>
            <person name="Hall N."/>
            <person name="Watson M."/>
            <person name="Adriaenssens E.M."/>
            <person name="Foster-Nyarko E."/>
            <person name="Jarju S."/>
            <person name="Secka A."/>
            <person name="Antonio M."/>
            <person name="Oren A."/>
            <person name="Chaudhuri R."/>
            <person name="La Ragione R.M."/>
            <person name="Hildebrand F."/>
            <person name="Pallen M.J."/>
        </authorList>
    </citation>
    <scope>NUCLEOTIDE SEQUENCE [LARGE SCALE GENOMIC DNA]</scope>
    <source>
        <strain evidence="14 15">Sa2YVA2</strain>
    </source>
</reference>
<dbReference type="Gene3D" id="3.40.50.10860">
    <property type="entry name" value="Leucine Dehydrogenase, chain A, domain 1"/>
    <property type="match status" value="1"/>
</dbReference>
<evidence type="ECO:0000256" key="4">
    <source>
        <dbReference type="ARBA" id="ARBA00022755"/>
    </source>
</evidence>
<evidence type="ECO:0000256" key="8">
    <source>
        <dbReference type="ARBA" id="ARBA00023102"/>
    </source>
</evidence>
<evidence type="ECO:0000259" key="13">
    <source>
        <dbReference type="Pfam" id="PF02882"/>
    </source>
</evidence>
<keyword evidence="8 11" id="KW-0368">Histidine biosynthesis</keyword>
<keyword evidence="6 11" id="KW-0521">NADP</keyword>
<dbReference type="InterPro" id="IPR000672">
    <property type="entry name" value="THF_DH/CycHdrlase"/>
</dbReference>
<proteinExistence type="inferred from homology"/>
<evidence type="ECO:0000256" key="7">
    <source>
        <dbReference type="ARBA" id="ARBA00023002"/>
    </source>
</evidence>
<keyword evidence="9 11" id="KW-0486">Methionine biosynthesis</keyword>
<dbReference type="RefSeq" id="WP_191692829.1">
    <property type="nucleotide sequence ID" value="NZ_JACSQN010000001.1"/>
</dbReference>
<organism evidence="14 15">
    <name type="scientific">Sporosarcina quadrami</name>
    <dbReference type="NCBI Taxonomy" id="2762234"/>
    <lineage>
        <taxon>Bacteria</taxon>
        <taxon>Bacillati</taxon>
        <taxon>Bacillota</taxon>
        <taxon>Bacilli</taxon>
        <taxon>Bacillales</taxon>
        <taxon>Caryophanaceae</taxon>
        <taxon>Sporosarcina</taxon>
    </lineage>
</organism>
<evidence type="ECO:0000256" key="9">
    <source>
        <dbReference type="ARBA" id="ARBA00023167"/>
    </source>
</evidence>
<dbReference type="Pfam" id="PF00763">
    <property type="entry name" value="THF_DHG_CYH"/>
    <property type="match status" value="1"/>
</dbReference>